<evidence type="ECO:0000313" key="4">
    <source>
        <dbReference type="Proteomes" id="UP000054717"/>
    </source>
</evidence>
<proteinExistence type="predicted"/>
<sequence length="734" mass="79495">MSEDAASMTDEYIASIADRMIDEGRRVSPVTVWSELNTGSIVEIAAALQRWQAAKQRPASQAQPAAEVPEEIAGTLMEAARRLWAASREDAERVLNQRVHALSDQLASILAERDEALGEYQKTHEDAAKDRHDLALATERLRASEDSVHAFENALAAANARGEAAEARAAELLQRVVSAEDGLQAARASIEEQGRAREGLIAEISNRNDEVARVSEQCDRLQQELATLGAACQVKSEEVERWSREARAATSRAEAAEAAAASQVSDGLARIRALESELDAARSALEAERVTNAAHVDETTKRLTQAYEELNAVAASRNHELAAALRERDEARQEVATLGAACQAKSEEVERWSHEARAAISRAEAAEAAAAQVSEALAKVSELESQLEAARGALEAERVAHAAHIDEAATRLTRAHEELNAVAASRNDELAAALQERDEARQQIAALGAACQAKSEEVERWSHEASAAASRAQAAEAAAAQAGERLAEHSVLETERASAHRAMAAELQASREALAEERKSTASRLEEASVRIEELERVTRELGQAREQIAALSGHDAVAGAELRAVAQEVAAARERADAAELHAAELEHRLAKQEHADAALKSVPGREVEIRAAGGASADEVIALQRQVTAQARAHEKAYGNLRTKAEQWVSYAKDLKQRLEQANEENLIINARSVGEVALMRKLSSELERLKPDHELVFREAQQSLIGEKMAQQLAQKGYRYDPATAVILKMK</sequence>
<accession>A0A158IV40</accession>
<keyword evidence="4" id="KW-1185">Reference proteome</keyword>
<evidence type="ECO:0000259" key="2">
    <source>
        <dbReference type="Pfam" id="PF11740"/>
    </source>
</evidence>
<evidence type="ECO:0000256" key="1">
    <source>
        <dbReference type="SAM" id="Coils"/>
    </source>
</evidence>
<dbReference type="RefSeq" id="WP_087631380.1">
    <property type="nucleotide sequence ID" value="NZ_FCNZ02000012.1"/>
</dbReference>
<dbReference type="EMBL" id="FCNZ02000012">
    <property type="protein sequence ID" value="SAL60446.1"/>
    <property type="molecule type" value="Genomic_DNA"/>
</dbReference>
<feature type="domain" description="KfrA N-terminal DNA-binding" evidence="2">
    <location>
        <begin position="9"/>
        <end position="124"/>
    </location>
</feature>
<dbReference type="Proteomes" id="UP000054717">
    <property type="component" value="Unassembled WGS sequence"/>
</dbReference>
<name>A0A158IV40_9BURK</name>
<organism evidence="3 4">
    <name type="scientific">Caballeronia telluris</name>
    <dbReference type="NCBI Taxonomy" id="326475"/>
    <lineage>
        <taxon>Bacteria</taxon>
        <taxon>Pseudomonadati</taxon>
        <taxon>Pseudomonadota</taxon>
        <taxon>Betaproteobacteria</taxon>
        <taxon>Burkholderiales</taxon>
        <taxon>Burkholderiaceae</taxon>
        <taxon>Caballeronia</taxon>
    </lineage>
</organism>
<comment type="caution">
    <text evidence="3">The sequence shown here is derived from an EMBL/GenBank/DDBJ whole genome shotgun (WGS) entry which is preliminary data.</text>
</comment>
<evidence type="ECO:0000313" key="3">
    <source>
        <dbReference type="EMBL" id="SAL60446.1"/>
    </source>
</evidence>
<dbReference type="STRING" id="326475.AWB66_03449"/>
<feature type="coiled-coil region" evidence="1">
    <location>
        <begin position="204"/>
        <end position="457"/>
    </location>
</feature>
<dbReference type="Pfam" id="PF11740">
    <property type="entry name" value="KfrA_N"/>
    <property type="match status" value="1"/>
</dbReference>
<dbReference type="InterPro" id="IPR021104">
    <property type="entry name" value="KfrA_DNA-bd_N"/>
</dbReference>
<dbReference type="AlphaFoldDB" id="A0A158IV40"/>
<gene>
    <name evidence="3" type="primary">smc</name>
    <name evidence="3" type="ORF">AWB66_03449</name>
</gene>
<protein>
    <submittedName>
        <fullName evidence="3">Chromosome partition protein Smc</fullName>
    </submittedName>
</protein>
<keyword evidence="1" id="KW-0175">Coiled coil</keyword>
<feature type="coiled-coil region" evidence="1">
    <location>
        <begin position="647"/>
        <end position="674"/>
    </location>
</feature>
<feature type="coiled-coil region" evidence="1">
    <location>
        <begin position="518"/>
        <end position="597"/>
    </location>
</feature>
<reference evidence="3" key="1">
    <citation type="submission" date="2016-01" db="EMBL/GenBank/DDBJ databases">
        <authorList>
            <person name="Peeters Charlotte."/>
        </authorList>
    </citation>
    <scope>NUCLEOTIDE SEQUENCE</scope>
    <source>
        <strain evidence="3">LMG 22936</strain>
    </source>
</reference>